<feature type="coiled-coil region" evidence="1">
    <location>
        <begin position="84"/>
        <end position="118"/>
    </location>
</feature>
<evidence type="ECO:0000313" key="5">
    <source>
        <dbReference type="Proteomes" id="UP000054561"/>
    </source>
</evidence>
<dbReference type="OrthoDB" id="385764at2759"/>
<proteinExistence type="predicted"/>
<feature type="domain" description="Tryptophan/threonine-rich plasmodium antigen C-terminal" evidence="3">
    <location>
        <begin position="373"/>
        <end position="583"/>
    </location>
</feature>
<dbReference type="GeneID" id="24270257"/>
<organism evidence="4 5">
    <name type="scientific">Plasmodium fragile</name>
    <dbReference type="NCBI Taxonomy" id="5857"/>
    <lineage>
        <taxon>Eukaryota</taxon>
        <taxon>Sar</taxon>
        <taxon>Alveolata</taxon>
        <taxon>Apicomplexa</taxon>
        <taxon>Aconoidasida</taxon>
        <taxon>Haemosporida</taxon>
        <taxon>Plasmodiidae</taxon>
        <taxon>Plasmodium</taxon>
        <taxon>Plasmodium (Plasmodium)</taxon>
    </lineage>
</organism>
<reference evidence="4 5" key="1">
    <citation type="submission" date="2014-03" db="EMBL/GenBank/DDBJ databases">
        <title>The Genome Sequence of Plasmodium fragile nilgiri.</title>
        <authorList>
            <consortium name="The Broad Institute Genomics Platform"/>
            <consortium name="The Broad Institute Genome Sequencing Center for Infectious Disease"/>
            <person name="Neafsey D."/>
            <person name="Duraisingh M."/>
            <person name="Young S.K."/>
            <person name="Zeng Q."/>
            <person name="Gargeya S."/>
            <person name="Abouelleil A."/>
            <person name="Alvarado L."/>
            <person name="Chapman S.B."/>
            <person name="Gainer-Dewar J."/>
            <person name="Goldberg J."/>
            <person name="Griggs A."/>
            <person name="Gujja S."/>
            <person name="Hansen M."/>
            <person name="Howarth C."/>
            <person name="Imamovic A."/>
            <person name="Larimer J."/>
            <person name="Pearson M."/>
            <person name="Poon T.W."/>
            <person name="Priest M."/>
            <person name="Roberts A."/>
            <person name="Saif S."/>
            <person name="Shea T."/>
            <person name="Sykes S."/>
            <person name="Wortman J."/>
            <person name="Nusbaum C."/>
            <person name="Birren B."/>
        </authorList>
    </citation>
    <scope>NUCLEOTIDE SEQUENCE [LARGE SCALE GENOMIC DNA]</scope>
    <source>
        <strain evidence="5">nilgiri</strain>
    </source>
</reference>
<evidence type="ECO:0000259" key="3">
    <source>
        <dbReference type="Pfam" id="PF12319"/>
    </source>
</evidence>
<evidence type="ECO:0000313" key="4">
    <source>
        <dbReference type="EMBL" id="KJP85404.1"/>
    </source>
</evidence>
<dbReference type="InterPro" id="IPR022089">
    <property type="entry name" value="Plasmodium-antigen_C"/>
</dbReference>
<dbReference type="Pfam" id="PF12319">
    <property type="entry name" value="TryThrA_C"/>
    <property type="match status" value="1"/>
</dbReference>
<evidence type="ECO:0000256" key="2">
    <source>
        <dbReference type="SAM" id="MobiDB-lite"/>
    </source>
</evidence>
<gene>
    <name evidence="4" type="ORF">AK88_04943</name>
</gene>
<dbReference type="AlphaFoldDB" id="A0A0D9QEI4"/>
<dbReference type="VEuPathDB" id="PlasmoDB:AK88_04943"/>
<dbReference type="Proteomes" id="UP000054561">
    <property type="component" value="Unassembled WGS sequence"/>
</dbReference>
<dbReference type="EMBL" id="KQ001727">
    <property type="protein sequence ID" value="KJP85404.1"/>
    <property type="molecule type" value="Genomic_DNA"/>
</dbReference>
<dbReference type="OMA" id="KWKEYKW"/>
<keyword evidence="1" id="KW-0175">Coiled coil</keyword>
<keyword evidence="5" id="KW-1185">Reference proteome</keyword>
<protein>
    <recommendedName>
        <fullName evidence="3">Tryptophan/threonine-rich plasmodium antigen C-terminal domain-containing protein</fullName>
    </recommendedName>
</protein>
<name>A0A0D9QEI4_PLAFR</name>
<feature type="region of interest" description="Disordered" evidence="2">
    <location>
        <begin position="313"/>
        <end position="366"/>
    </location>
</feature>
<evidence type="ECO:0000256" key="1">
    <source>
        <dbReference type="SAM" id="Coils"/>
    </source>
</evidence>
<dbReference type="RefSeq" id="XP_012337970.1">
    <property type="nucleotide sequence ID" value="XM_012482547.1"/>
</dbReference>
<accession>A0A0D9QEI4</accession>
<sequence>MEETAPQNSKFTPLNIAAPIINEGINVGKRLIGKLNIPAVADIVLVFTFLTLYKLCNDIEKIQILKPRENHETIYNPLKIVHGELSIEEKIQKHLREVENHNRKVQQLQNWFKDVEKRVKAERRKIYLATGRAKSDVWIQRAKETSQHVIKPEQEIELKDNEDREIVENGVRNMQKGLSIIEDLMQKLVDVAGKIPKDNLGSYRQEIEIPEDKMSEFNKALELFEEGLKIIQARVENTAGENEIEEIKIELEEYNDEEEYGDYSSPYLYSQDSVEQKRRLASKRELYKGKMEQVQQWISEVDGTIKDETKKIKEGVEAEVKPPESYAQDAEKTNGPDQENTVTKDTHDNEYEQGQSLEEEPDGELTKEWKDEAWKKWMNNTEKEWENFTQSFEHHKQQWIQKKESEWEEWLANIHYNWVGFINKLEGDYINDKQNAWTKWDEKEWSRIIEMEWTGPMKVKWTNLVEKNEQSWGDYLFHFWNNWKDKKWNEWNNKNWKKKEEEKWNNLEKREHLNKGENMNEWEKRVLREKQEWENWVNEKEHVLIDAEEAHWKKWKEYKWNYLNEWMKQVKVDWLKAKPWEVWKQTRSDFYESNAKVEDDVQHSEEKHSLSS</sequence>
<feature type="compositionally biased region" description="Basic and acidic residues" evidence="2">
    <location>
        <begin position="313"/>
        <end position="322"/>
    </location>
</feature>